<accession>A0A550CUN1</accession>
<dbReference type="STRING" id="97359.A0A550CUN1"/>
<feature type="domain" description="BOD1/SHG1" evidence="1">
    <location>
        <begin position="11"/>
        <end position="76"/>
    </location>
</feature>
<evidence type="ECO:0000259" key="1">
    <source>
        <dbReference type="Pfam" id="PF05205"/>
    </source>
</evidence>
<organism evidence="2 3">
    <name type="scientific">Schizophyllum amplum</name>
    <dbReference type="NCBI Taxonomy" id="97359"/>
    <lineage>
        <taxon>Eukaryota</taxon>
        <taxon>Fungi</taxon>
        <taxon>Dikarya</taxon>
        <taxon>Basidiomycota</taxon>
        <taxon>Agaricomycotina</taxon>
        <taxon>Agaricomycetes</taxon>
        <taxon>Agaricomycetidae</taxon>
        <taxon>Agaricales</taxon>
        <taxon>Schizophyllaceae</taxon>
        <taxon>Schizophyllum</taxon>
    </lineage>
</organism>
<proteinExistence type="predicted"/>
<dbReference type="InterPro" id="IPR055264">
    <property type="entry name" value="BOD1/SHG1_dom"/>
</dbReference>
<dbReference type="Pfam" id="PF05205">
    <property type="entry name" value="COMPASS-Shg1"/>
    <property type="match status" value="1"/>
</dbReference>
<name>A0A550CUN1_9AGAR</name>
<sequence length="125" mass="14408">MSKPIQAPQDLVDAFKKSGEFDRLRRDLLAEFRKSDGISNFRSRVEDIAQSHLRRQKDRKRPADADADALQRNLMSEMDRFPIVDRAITEMRVFRDDSAVKTNVNNSLMRVLLRSRGEPIPPGVL</sequence>
<gene>
    <name evidence="2" type="ORF">BD626DRAFT_394588</name>
</gene>
<dbReference type="AlphaFoldDB" id="A0A550CUN1"/>
<dbReference type="EMBL" id="VDMD01000002">
    <property type="protein sequence ID" value="TRM68491.1"/>
    <property type="molecule type" value="Genomic_DNA"/>
</dbReference>
<dbReference type="Proteomes" id="UP000320762">
    <property type="component" value="Unassembled WGS sequence"/>
</dbReference>
<evidence type="ECO:0000313" key="3">
    <source>
        <dbReference type="Proteomes" id="UP000320762"/>
    </source>
</evidence>
<protein>
    <recommendedName>
        <fullName evidence="1">BOD1/SHG1 domain-containing protein</fullName>
    </recommendedName>
</protein>
<comment type="caution">
    <text evidence="2">The sequence shown here is derived from an EMBL/GenBank/DDBJ whole genome shotgun (WGS) entry which is preliminary data.</text>
</comment>
<keyword evidence="3" id="KW-1185">Reference proteome</keyword>
<reference evidence="2 3" key="1">
    <citation type="journal article" date="2019" name="New Phytol.">
        <title>Comparative genomics reveals unique wood-decay strategies and fruiting body development in the Schizophyllaceae.</title>
        <authorList>
            <person name="Almasi E."/>
            <person name="Sahu N."/>
            <person name="Krizsan K."/>
            <person name="Balint B."/>
            <person name="Kovacs G.M."/>
            <person name="Kiss B."/>
            <person name="Cseklye J."/>
            <person name="Drula E."/>
            <person name="Henrissat B."/>
            <person name="Nagy I."/>
            <person name="Chovatia M."/>
            <person name="Adam C."/>
            <person name="LaButti K."/>
            <person name="Lipzen A."/>
            <person name="Riley R."/>
            <person name="Grigoriev I.V."/>
            <person name="Nagy L.G."/>
        </authorList>
    </citation>
    <scope>NUCLEOTIDE SEQUENCE [LARGE SCALE GENOMIC DNA]</scope>
    <source>
        <strain evidence="2 3">NL-1724</strain>
    </source>
</reference>
<dbReference type="OrthoDB" id="5579731at2759"/>
<evidence type="ECO:0000313" key="2">
    <source>
        <dbReference type="EMBL" id="TRM68491.1"/>
    </source>
</evidence>